<gene>
    <name evidence="1" type="ORF">METZ01_LOCUS287279</name>
</gene>
<protein>
    <recommendedName>
        <fullName evidence="2">SGNH hydrolase-type esterase domain-containing protein</fullName>
    </recommendedName>
</protein>
<proteinExistence type="predicted"/>
<dbReference type="AlphaFoldDB" id="A0A382LEX4"/>
<dbReference type="SUPFAM" id="SSF52266">
    <property type="entry name" value="SGNH hydrolase"/>
    <property type="match status" value="1"/>
</dbReference>
<evidence type="ECO:0008006" key="2">
    <source>
        <dbReference type="Google" id="ProtNLM"/>
    </source>
</evidence>
<dbReference type="Gene3D" id="3.40.50.1110">
    <property type="entry name" value="SGNH hydrolase"/>
    <property type="match status" value="1"/>
</dbReference>
<feature type="non-terminal residue" evidence="1">
    <location>
        <position position="159"/>
    </location>
</feature>
<dbReference type="InterPro" id="IPR036514">
    <property type="entry name" value="SGNH_hydro_sf"/>
</dbReference>
<accession>A0A382LEX4</accession>
<sequence length="159" mass="18619">MFSDSVILFIGSSSIRLWELDQYFPDYNGLNRGFGGAHISDMLYFFDIIVNPYSIKAIVFYCGDNDIASGKTPERVFNDFIHIYDKIVRLFPKVKFYYIPIKPSISRWDKWDNMNQTNHKILTWSKWNSALYYVNTATPMLEIEGIPNPKLFIEDGLHL</sequence>
<name>A0A382LEX4_9ZZZZ</name>
<evidence type="ECO:0000313" key="1">
    <source>
        <dbReference type="EMBL" id="SVC34425.1"/>
    </source>
</evidence>
<organism evidence="1">
    <name type="scientific">marine metagenome</name>
    <dbReference type="NCBI Taxonomy" id="408172"/>
    <lineage>
        <taxon>unclassified sequences</taxon>
        <taxon>metagenomes</taxon>
        <taxon>ecological metagenomes</taxon>
    </lineage>
</organism>
<reference evidence="1" key="1">
    <citation type="submission" date="2018-05" db="EMBL/GenBank/DDBJ databases">
        <authorList>
            <person name="Lanie J.A."/>
            <person name="Ng W.-L."/>
            <person name="Kazmierczak K.M."/>
            <person name="Andrzejewski T.M."/>
            <person name="Davidsen T.M."/>
            <person name="Wayne K.J."/>
            <person name="Tettelin H."/>
            <person name="Glass J.I."/>
            <person name="Rusch D."/>
            <person name="Podicherti R."/>
            <person name="Tsui H.-C.T."/>
            <person name="Winkler M.E."/>
        </authorList>
    </citation>
    <scope>NUCLEOTIDE SEQUENCE</scope>
</reference>
<dbReference type="EMBL" id="UINC01086190">
    <property type="protein sequence ID" value="SVC34425.1"/>
    <property type="molecule type" value="Genomic_DNA"/>
</dbReference>